<evidence type="ECO:0000256" key="1">
    <source>
        <dbReference type="SAM" id="SignalP"/>
    </source>
</evidence>
<dbReference type="InterPro" id="IPR015161">
    <property type="entry name" value="Sklp_toxin_b/g_crystallin"/>
</dbReference>
<keyword evidence="4" id="KW-1185">Reference proteome</keyword>
<reference evidence="4" key="1">
    <citation type="journal article" date="2019" name="Int. J. Syst. Evol. Microbiol.">
        <title>The Global Catalogue of Microorganisms (GCM) 10K type strain sequencing project: providing services to taxonomists for standard genome sequencing and annotation.</title>
        <authorList>
            <consortium name="The Broad Institute Genomics Platform"/>
            <consortium name="The Broad Institute Genome Sequencing Center for Infectious Disease"/>
            <person name="Wu L."/>
            <person name="Ma J."/>
        </authorList>
    </citation>
    <scope>NUCLEOTIDE SEQUENCE [LARGE SCALE GENOMIC DNA]</scope>
    <source>
        <strain evidence="4">JCM 3146</strain>
    </source>
</reference>
<dbReference type="RefSeq" id="WP_252798990.1">
    <property type="nucleotide sequence ID" value="NZ_BAAABM010000066.1"/>
</dbReference>
<evidence type="ECO:0000259" key="2">
    <source>
        <dbReference type="Pfam" id="PF09076"/>
    </source>
</evidence>
<keyword evidence="1" id="KW-0732">Signal</keyword>
<evidence type="ECO:0000313" key="4">
    <source>
        <dbReference type="Proteomes" id="UP001501822"/>
    </source>
</evidence>
<dbReference type="SUPFAM" id="SSF49695">
    <property type="entry name" value="gamma-Crystallin-like"/>
    <property type="match status" value="1"/>
</dbReference>
<sequence length="120" mass="13135">MFSVSRKSIKRFGITAGAAALFLSLIPGQAFAINRVTCDSSEFVHVWWHASSGPGESCFANAGMMDLAPGGGAVWVDTVSTGNNNVRFRDENGETISISKYTIMNYPNRPFHSRIIEILY</sequence>
<dbReference type="Pfam" id="PF09076">
    <property type="entry name" value="Crystall_2"/>
    <property type="match status" value="1"/>
</dbReference>
<proteinExistence type="predicted"/>
<name>A0ABP3HBL8_9ACTN</name>
<organism evidence="3 4">
    <name type="scientific">Actinoallomurus spadix</name>
    <dbReference type="NCBI Taxonomy" id="79912"/>
    <lineage>
        <taxon>Bacteria</taxon>
        <taxon>Bacillati</taxon>
        <taxon>Actinomycetota</taxon>
        <taxon>Actinomycetes</taxon>
        <taxon>Streptosporangiales</taxon>
        <taxon>Thermomonosporaceae</taxon>
        <taxon>Actinoallomurus</taxon>
    </lineage>
</organism>
<accession>A0ABP3HBL8</accession>
<dbReference type="EMBL" id="BAAABM010000066">
    <property type="protein sequence ID" value="GAA0365856.1"/>
    <property type="molecule type" value="Genomic_DNA"/>
</dbReference>
<feature type="chain" id="PRO_5046688287" description="Streptomyces killer toxin-like beta/gamma crystallin domain-containing protein" evidence="1">
    <location>
        <begin position="33"/>
        <end position="120"/>
    </location>
</feature>
<evidence type="ECO:0000313" key="3">
    <source>
        <dbReference type="EMBL" id="GAA0365856.1"/>
    </source>
</evidence>
<dbReference type="InterPro" id="IPR011024">
    <property type="entry name" value="G_crystallin-like"/>
</dbReference>
<protein>
    <recommendedName>
        <fullName evidence="2">Streptomyces killer toxin-like beta/gamma crystallin domain-containing protein</fullName>
    </recommendedName>
</protein>
<dbReference type="Proteomes" id="UP001501822">
    <property type="component" value="Unassembled WGS sequence"/>
</dbReference>
<feature type="domain" description="Streptomyces killer toxin-like beta/gamma crystallin" evidence="2">
    <location>
        <begin position="47"/>
        <end position="119"/>
    </location>
</feature>
<gene>
    <name evidence="3" type="ORF">GCM10010151_64730</name>
</gene>
<feature type="signal peptide" evidence="1">
    <location>
        <begin position="1"/>
        <end position="32"/>
    </location>
</feature>
<dbReference type="InterPro" id="IPR015791">
    <property type="entry name" value="Antimic/Inh_G_crystallin-like"/>
</dbReference>
<dbReference type="Gene3D" id="2.60.20.30">
    <property type="match status" value="1"/>
</dbReference>
<comment type="caution">
    <text evidence="3">The sequence shown here is derived from an EMBL/GenBank/DDBJ whole genome shotgun (WGS) entry which is preliminary data.</text>
</comment>